<dbReference type="Proteomes" id="UP000008540">
    <property type="component" value="Chromosome"/>
</dbReference>
<protein>
    <submittedName>
        <fullName evidence="1">Uncharacterized protein</fullName>
    </submittedName>
</protein>
<reference evidence="1 2" key="1">
    <citation type="journal article" date="2005" name="Nat. Biotechnol.">
        <title>Complete genome sequence of the plant commensal Pseudomonas fluorescens Pf-5.</title>
        <authorList>
            <person name="Paulsen I.T."/>
            <person name="Press C.M."/>
            <person name="Ravel J."/>
            <person name="Kobayashi D.Y."/>
            <person name="Myers G.S."/>
            <person name="Mavrodi D.V."/>
            <person name="DeBoy R.T."/>
            <person name="Seshadri R."/>
            <person name="Ren Q."/>
            <person name="Madupu R."/>
            <person name="Dodson R.J."/>
            <person name="Durkin A.S."/>
            <person name="Brinkac L.M."/>
            <person name="Daugherty S.C."/>
            <person name="Sullivan S.A."/>
            <person name="Rosovitz M.J."/>
            <person name="Gwinn M.L."/>
            <person name="Zhou L."/>
            <person name="Schneider D.J."/>
            <person name="Cartinhour S.W."/>
            <person name="Nelson W.C."/>
            <person name="Weidman J."/>
            <person name="Watkins K."/>
            <person name="Tran K."/>
            <person name="Khouri H."/>
            <person name="Pierson E.A."/>
            <person name="Pierson L.S.III."/>
            <person name="Thomashow L.S."/>
            <person name="Loper J.E."/>
        </authorList>
    </citation>
    <scope>NUCLEOTIDE SEQUENCE [LARGE SCALE GENOMIC DNA]</scope>
    <source>
        <strain evidence="2">ATCC BAA-477 / NRRL B-23932 / Pf-5</strain>
    </source>
</reference>
<dbReference type="eggNOG" id="ENOG5031UF9">
    <property type="taxonomic scope" value="Bacteria"/>
</dbReference>
<dbReference type="AlphaFoldDB" id="Q4K7G5"/>
<proteinExistence type="predicted"/>
<accession>Q4K7G5</accession>
<dbReference type="HOGENOM" id="CLU_1460102_0_0_6"/>
<name>Q4K7G5_PSEF5</name>
<sequence length="185" mass="20505">MFGYPMDTLSKLEIETAIAQRLPNCQVACVINADSSASLNILAPGTNQFTIANIDRSRYHGESGINRLAREILEEMVVTRQLSHFSSSRSNDVTAPVNTGLTKLHYLQDTLFGVNVLSCECPLEIIDTNAYEPGLQILITQPWPEQLLHAQSLSFKQAGNTCRGRVCHGRRLANGRLLLELEPQL</sequence>
<dbReference type="EMBL" id="CP000076">
    <property type="protein sequence ID" value="AAY93967.1"/>
    <property type="molecule type" value="Genomic_DNA"/>
</dbReference>
<gene>
    <name evidence="1" type="ordered locus">PFL_4736</name>
</gene>
<evidence type="ECO:0000313" key="1">
    <source>
        <dbReference type="EMBL" id="AAY93967.1"/>
    </source>
</evidence>
<dbReference type="KEGG" id="pfl:PFL_4736"/>
<evidence type="ECO:0000313" key="2">
    <source>
        <dbReference type="Proteomes" id="UP000008540"/>
    </source>
</evidence>
<organism evidence="1 2">
    <name type="scientific">Pseudomonas fluorescens (strain ATCC BAA-477 / NRRL B-23932 / Pf-5)</name>
    <dbReference type="NCBI Taxonomy" id="220664"/>
    <lineage>
        <taxon>Bacteria</taxon>
        <taxon>Pseudomonadati</taxon>
        <taxon>Pseudomonadota</taxon>
        <taxon>Gammaproteobacteria</taxon>
        <taxon>Pseudomonadales</taxon>
        <taxon>Pseudomonadaceae</taxon>
        <taxon>Pseudomonas</taxon>
    </lineage>
</organism>